<sequence>MAVRWNGEILAQVQFYWDFSLWPRLEGLTEDEYLWEPVPGAWTVSRGEDGRFRPDGASPEPDPPPVTTIAWRLGHLVVDVLETRINWHFGDRTYTRDTVNWPGNVDEAKQRLRHAYLAWSEQIQSMDDDALAAPVGGAESAQWSDFPMVALVLHLNRELIHHGAEVALIRDLYRALPPDRR</sequence>
<evidence type="ECO:0000259" key="1">
    <source>
        <dbReference type="Pfam" id="PF12867"/>
    </source>
</evidence>
<accession>A0A7Z0J9C3</accession>
<dbReference type="SUPFAM" id="SSF109854">
    <property type="entry name" value="DinB/YfiT-like putative metalloenzymes"/>
    <property type="match status" value="1"/>
</dbReference>
<dbReference type="AlphaFoldDB" id="A0A7Z0J9C3"/>
<dbReference type="EMBL" id="JACCFS010000001">
    <property type="protein sequence ID" value="NYJ33349.1"/>
    <property type="molecule type" value="Genomic_DNA"/>
</dbReference>
<organism evidence="2 3">
    <name type="scientific">Nocardiopsis aegyptia</name>
    <dbReference type="NCBI Taxonomy" id="220378"/>
    <lineage>
        <taxon>Bacteria</taxon>
        <taxon>Bacillati</taxon>
        <taxon>Actinomycetota</taxon>
        <taxon>Actinomycetes</taxon>
        <taxon>Streptosporangiales</taxon>
        <taxon>Nocardiopsidaceae</taxon>
        <taxon>Nocardiopsis</taxon>
    </lineage>
</organism>
<gene>
    <name evidence="2" type="ORF">HNR10_001230</name>
</gene>
<evidence type="ECO:0000313" key="3">
    <source>
        <dbReference type="Proteomes" id="UP000572051"/>
    </source>
</evidence>
<dbReference type="InterPro" id="IPR034660">
    <property type="entry name" value="DinB/YfiT-like"/>
</dbReference>
<comment type="caution">
    <text evidence="2">The sequence shown here is derived from an EMBL/GenBank/DDBJ whole genome shotgun (WGS) entry which is preliminary data.</text>
</comment>
<feature type="domain" description="DinB-like" evidence="1">
    <location>
        <begin position="21"/>
        <end position="165"/>
    </location>
</feature>
<dbReference type="Pfam" id="PF12867">
    <property type="entry name" value="DinB_2"/>
    <property type="match status" value="1"/>
</dbReference>
<name>A0A7Z0J9C3_9ACTN</name>
<keyword evidence="3" id="KW-1185">Reference proteome</keyword>
<dbReference type="InterPro" id="IPR024775">
    <property type="entry name" value="DinB-like"/>
</dbReference>
<dbReference type="RefSeq" id="WP_179821516.1">
    <property type="nucleotide sequence ID" value="NZ_JACCFS010000001.1"/>
</dbReference>
<protein>
    <recommendedName>
        <fullName evidence="1">DinB-like domain-containing protein</fullName>
    </recommendedName>
</protein>
<reference evidence="2 3" key="1">
    <citation type="submission" date="2020-07" db="EMBL/GenBank/DDBJ databases">
        <title>Sequencing the genomes of 1000 actinobacteria strains.</title>
        <authorList>
            <person name="Klenk H.-P."/>
        </authorList>
    </citation>
    <scope>NUCLEOTIDE SEQUENCE [LARGE SCALE GENOMIC DNA]</scope>
    <source>
        <strain evidence="2 3">DSM 44442</strain>
    </source>
</reference>
<dbReference type="Proteomes" id="UP000572051">
    <property type="component" value="Unassembled WGS sequence"/>
</dbReference>
<evidence type="ECO:0000313" key="2">
    <source>
        <dbReference type="EMBL" id="NYJ33349.1"/>
    </source>
</evidence>
<proteinExistence type="predicted"/>